<dbReference type="GO" id="GO:0016020">
    <property type="term" value="C:membrane"/>
    <property type="evidence" value="ECO:0007669"/>
    <property type="project" value="InterPro"/>
</dbReference>
<dbReference type="PROSITE" id="PS50109">
    <property type="entry name" value="HIS_KIN"/>
    <property type="match status" value="1"/>
</dbReference>
<dbReference type="SUPFAM" id="SSF55874">
    <property type="entry name" value="ATPase domain of HSP90 chaperone/DNA topoisomerase II/histidine kinase"/>
    <property type="match status" value="1"/>
</dbReference>
<evidence type="ECO:0000313" key="7">
    <source>
        <dbReference type="Proteomes" id="UP000177506"/>
    </source>
</evidence>
<name>A0A1G1THK0_9BACT</name>
<dbReference type="GO" id="GO:0046983">
    <property type="term" value="F:protein dimerization activity"/>
    <property type="evidence" value="ECO:0007669"/>
    <property type="project" value="InterPro"/>
</dbReference>
<dbReference type="AlphaFoldDB" id="A0A1G1THK0"/>
<evidence type="ECO:0000313" key="6">
    <source>
        <dbReference type="EMBL" id="OGX90361.1"/>
    </source>
</evidence>
<sequence length="272" mass="28975">MDSPPEVTFASMLFGGIAFMLLAAGGLVLFLVVYQKRLLQQQLRLRAAEATHQQALLAAVVEAQERERERIGRDLHDGIGSTIATAKLLVQRLEGPQPLADRADLLGLVKEIMGTAVQDVRTVSHSLYPVVLARFGLAEALQHLVDVSNEAGTLAVALEVEYPRPLALAQELALYRICQELMHNAFKHAAGATRLSVQLRQRGTLLTLAVGDDGCGFALPAPGALAPAAAAAGAGLRSIDVRVQLLRARLHRASGPGQGTHTRVELPAAFAV</sequence>
<gene>
    <name evidence="6" type="ORF">BEN49_22995</name>
</gene>
<protein>
    <recommendedName>
        <fullName evidence="5">Histidine kinase domain-containing protein</fullName>
    </recommendedName>
</protein>
<dbReference type="GO" id="GO:0000155">
    <property type="term" value="F:phosphorelay sensor kinase activity"/>
    <property type="evidence" value="ECO:0007669"/>
    <property type="project" value="InterPro"/>
</dbReference>
<keyword evidence="4" id="KW-0472">Membrane</keyword>
<accession>A0A1G1THK0</accession>
<feature type="domain" description="Histidine kinase" evidence="5">
    <location>
        <begin position="70"/>
        <end position="270"/>
    </location>
</feature>
<dbReference type="InterPro" id="IPR011712">
    <property type="entry name" value="Sig_transdc_His_kin_sub3_dim/P"/>
</dbReference>
<evidence type="ECO:0000256" key="3">
    <source>
        <dbReference type="ARBA" id="ARBA00023012"/>
    </source>
</evidence>
<dbReference type="Gene3D" id="1.20.5.1930">
    <property type="match status" value="1"/>
</dbReference>
<dbReference type="InterPro" id="IPR003594">
    <property type="entry name" value="HATPase_dom"/>
</dbReference>
<comment type="caution">
    <text evidence="6">The sequence shown here is derived from an EMBL/GenBank/DDBJ whole genome shotgun (WGS) entry which is preliminary data.</text>
</comment>
<keyword evidence="7" id="KW-1185">Reference proteome</keyword>
<keyword evidence="3" id="KW-0902">Two-component regulatory system</keyword>
<dbReference type="Proteomes" id="UP000177506">
    <property type="component" value="Unassembled WGS sequence"/>
</dbReference>
<evidence type="ECO:0000256" key="1">
    <source>
        <dbReference type="ARBA" id="ARBA00022679"/>
    </source>
</evidence>
<evidence type="ECO:0000256" key="2">
    <source>
        <dbReference type="ARBA" id="ARBA00022777"/>
    </source>
</evidence>
<keyword evidence="1" id="KW-0808">Transferase</keyword>
<keyword evidence="4" id="KW-0812">Transmembrane</keyword>
<dbReference type="OrthoDB" id="9760839at2"/>
<feature type="transmembrane region" description="Helical" evidence="4">
    <location>
        <begin position="12"/>
        <end position="34"/>
    </location>
</feature>
<dbReference type="EMBL" id="MDZA01000157">
    <property type="protein sequence ID" value="OGX90361.1"/>
    <property type="molecule type" value="Genomic_DNA"/>
</dbReference>
<dbReference type="PANTHER" id="PTHR24421">
    <property type="entry name" value="NITRATE/NITRITE SENSOR PROTEIN NARX-RELATED"/>
    <property type="match status" value="1"/>
</dbReference>
<dbReference type="RefSeq" id="WP_070743162.1">
    <property type="nucleotide sequence ID" value="NZ_MDZA01000157.1"/>
</dbReference>
<dbReference type="InterPro" id="IPR050482">
    <property type="entry name" value="Sensor_HK_TwoCompSys"/>
</dbReference>
<dbReference type="CDD" id="cd16917">
    <property type="entry name" value="HATPase_UhpB-NarQ-NarX-like"/>
    <property type="match status" value="1"/>
</dbReference>
<keyword evidence="2" id="KW-0418">Kinase</keyword>
<dbReference type="SMART" id="SM00387">
    <property type="entry name" value="HATPase_c"/>
    <property type="match status" value="1"/>
</dbReference>
<proteinExistence type="predicted"/>
<dbReference type="Gene3D" id="3.30.565.10">
    <property type="entry name" value="Histidine kinase-like ATPase, C-terminal domain"/>
    <property type="match status" value="1"/>
</dbReference>
<organism evidence="6 7">
    <name type="scientific">Hymenobacter coccineus</name>
    <dbReference type="NCBI Taxonomy" id="1908235"/>
    <lineage>
        <taxon>Bacteria</taxon>
        <taxon>Pseudomonadati</taxon>
        <taxon>Bacteroidota</taxon>
        <taxon>Cytophagia</taxon>
        <taxon>Cytophagales</taxon>
        <taxon>Hymenobacteraceae</taxon>
        <taxon>Hymenobacter</taxon>
    </lineage>
</organism>
<keyword evidence="4" id="KW-1133">Transmembrane helix</keyword>
<dbReference type="Pfam" id="PF07730">
    <property type="entry name" value="HisKA_3"/>
    <property type="match status" value="1"/>
</dbReference>
<reference evidence="6 7" key="1">
    <citation type="submission" date="2016-08" db="EMBL/GenBank/DDBJ databases">
        <title>Hymenobacter coccineus sp. nov., Hymenobacter lapidarius sp. nov. and Hymenobacter glacialis sp. nov., isolated from Antarctic soil.</title>
        <authorList>
            <person name="Sedlacek I."/>
            <person name="Kralova S."/>
            <person name="Kyrova K."/>
            <person name="Maslanova I."/>
            <person name="Stankova E."/>
            <person name="Vrbovska V."/>
            <person name="Nemec M."/>
            <person name="Bartak M."/>
            <person name="Svec P."/>
            <person name="Busse H.-J."/>
            <person name="Pantucek R."/>
        </authorList>
    </citation>
    <scope>NUCLEOTIDE SEQUENCE [LARGE SCALE GENOMIC DNA]</scope>
    <source>
        <strain evidence="6 7">CCM 8649</strain>
    </source>
</reference>
<dbReference type="InterPro" id="IPR005467">
    <property type="entry name" value="His_kinase_dom"/>
</dbReference>
<dbReference type="Pfam" id="PF02518">
    <property type="entry name" value="HATPase_c"/>
    <property type="match status" value="1"/>
</dbReference>
<evidence type="ECO:0000256" key="4">
    <source>
        <dbReference type="SAM" id="Phobius"/>
    </source>
</evidence>
<dbReference type="InterPro" id="IPR036890">
    <property type="entry name" value="HATPase_C_sf"/>
</dbReference>
<evidence type="ECO:0000259" key="5">
    <source>
        <dbReference type="PROSITE" id="PS50109"/>
    </source>
</evidence>